<evidence type="ECO:0000256" key="1">
    <source>
        <dbReference type="SAM" id="MobiDB-lite"/>
    </source>
</evidence>
<name>A0A0N5AW39_9BILA</name>
<proteinExistence type="predicted"/>
<evidence type="ECO:0000313" key="2">
    <source>
        <dbReference type="Proteomes" id="UP000046393"/>
    </source>
</evidence>
<keyword evidence="2" id="KW-1185">Reference proteome</keyword>
<protein>
    <submittedName>
        <fullName evidence="3">Uncharacterized protein</fullName>
    </submittedName>
</protein>
<organism evidence="2 3">
    <name type="scientific">Syphacia muris</name>
    <dbReference type="NCBI Taxonomy" id="451379"/>
    <lineage>
        <taxon>Eukaryota</taxon>
        <taxon>Metazoa</taxon>
        <taxon>Ecdysozoa</taxon>
        <taxon>Nematoda</taxon>
        <taxon>Chromadorea</taxon>
        <taxon>Rhabditida</taxon>
        <taxon>Spirurina</taxon>
        <taxon>Oxyuridomorpha</taxon>
        <taxon>Oxyuroidea</taxon>
        <taxon>Oxyuridae</taxon>
        <taxon>Syphacia</taxon>
    </lineage>
</organism>
<dbReference type="AlphaFoldDB" id="A0A0N5AW39"/>
<sequence length="138" mass="14903">MNLYEKHCCIDDNLSSTCASAVNDYGGLQQSTTPSSPDVCVSSKSGGEKGSTDDDAYSSTASIKTSPKILENRLEYTAQLPQLTVPHFNGDLYGAVNNSVISSAHLWRIVSVKPTLPDDIDYDSFIQCQKQDSAKCMA</sequence>
<reference evidence="3" key="1">
    <citation type="submission" date="2017-02" db="UniProtKB">
        <authorList>
            <consortium name="WormBaseParasite"/>
        </authorList>
    </citation>
    <scope>IDENTIFICATION</scope>
</reference>
<dbReference type="Proteomes" id="UP000046393">
    <property type="component" value="Unplaced"/>
</dbReference>
<accession>A0A0N5AW39</accession>
<evidence type="ECO:0000313" key="3">
    <source>
        <dbReference type="WBParaSite" id="SMUV_0000912301-mRNA-1"/>
    </source>
</evidence>
<dbReference type="WBParaSite" id="SMUV_0000912301-mRNA-1">
    <property type="protein sequence ID" value="SMUV_0000912301-mRNA-1"/>
    <property type="gene ID" value="SMUV_0000912301"/>
</dbReference>
<feature type="region of interest" description="Disordered" evidence="1">
    <location>
        <begin position="28"/>
        <end position="62"/>
    </location>
</feature>